<accession>A0A7Z0SDG2</accession>
<organism evidence="2 3">
    <name type="scientific">Candidatus Methanofishera endochildressiae</name>
    <dbReference type="NCBI Taxonomy" id="2738884"/>
    <lineage>
        <taxon>Bacteria</taxon>
        <taxon>Pseudomonadati</taxon>
        <taxon>Pseudomonadota</taxon>
        <taxon>Gammaproteobacteria</taxon>
        <taxon>Candidatus Methanofishera</taxon>
    </lineage>
</organism>
<comment type="caution">
    <text evidence="2">The sequence shown here is derived from an EMBL/GenBank/DDBJ whole genome shotgun (WGS) entry which is preliminary data.</text>
</comment>
<evidence type="ECO:0000313" key="3">
    <source>
        <dbReference type="Proteomes" id="UP000537890"/>
    </source>
</evidence>
<evidence type="ECO:0000313" key="2">
    <source>
        <dbReference type="EMBL" id="NYT46749.1"/>
    </source>
</evidence>
<dbReference type="Proteomes" id="UP000537890">
    <property type="component" value="Unassembled WGS sequence"/>
</dbReference>
<dbReference type="EMBL" id="JACCHS010000036">
    <property type="protein sequence ID" value="NYT46749.1"/>
    <property type="molecule type" value="Genomic_DNA"/>
</dbReference>
<dbReference type="Gene3D" id="3.40.630.90">
    <property type="match status" value="1"/>
</dbReference>
<dbReference type="InterPro" id="IPR041496">
    <property type="entry name" value="YitH/HolE_GNAT"/>
</dbReference>
<feature type="domain" description="YitH/HolE acetyltransferase (GNAT)" evidence="1">
    <location>
        <begin position="5"/>
        <end position="49"/>
    </location>
</feature>
<gene>
    <name evidence="2" type="ORF">H0A75_02975</name>
</gene>
<proteinExistence type="predicted"/>
<dbReference type="Pfam" id="PF18014">
    <property type="entry name" value="Acetyltransf_18"/>
    <property type="match status" value="1"/>
</dbReference>
<dbReference type="AlphaFoldDB" id="A0A7Z0SDG2"/>
<sequence length="56" mass="6326">MATCIFVDITDINPAAKRLVEQQKMQEVFSTGRMYLNGQPSLDDEKIFAITTFELG</sequence>
<name>A0A7Z0SDG2_9GAMM</name>
<evidence type="ECO:0000259" key="1">
    <source>
        <dbReference type="Pfam" id="PF18014"/>
    </source>
</evidence>
<reference evidence="2 3" key="1">
    <citation type="submission" date="2020-05" db="EMBL/GenBank/DDBJ databases">
        <title>Horizontal transmission and recombination maintain forever young bacterial symbiont genomes.</title>
        <authorList>
            <person name="Russell S.L."/>
            <person name="Pepper-Tunick E."/>
            <person name="Svedberg J."/>
            <person name="Byrne A."/>
            <person name="Ruelas Castillo J."/>
            <person name="Vollmers C."/>
            <person name="Beinart R.A."/>
            <person name="Corbett-Detig R."/>
        </authorList>
    </citation>
    <scope>NUCLEOTIDE SEQUENCE [LARGE SCALE GENOMIC DNA]</scope>
    <source>
        <strain evidence="2">4727-3</strain>
    </source>
</reference>
<protein>
    <recommendedName>
        <fullName evidence="1">YitH/HolE acetyltransferase (GNAT) domain-containing protein</fullName>
    </recommendedName>
</protein>